<feature type="chain" id="PRO_5019558923" description="Retrovirus-related Pol polyprotein from transposon RE1" evidence="1">
    <location>
        <begin position="20"/>
        <end position="132"/>
    </location>
</feature>
<gene>
    <name evidence="2" type="ORF">CK203_101579</name>
</gene>
<reference evidence="2 3" key="1">
    <citation type="journal article" date="2018" name="PLoS Genet.">
        <title>Population sequencing reveals clonal diversity and ancestral inbreeding in the grapevine cultivar Chardonnay.</title>
        <authorList>
            <person name="Roach M.J."/>
            <person name="Johnson D.L."/>
            <person name="Bohlmann J."/>
            <person name="van Vuuren H.J."/>
            <person name="Jones S.J."/>
            <person name="Pretorius I.S."/>
            <person name="Schmidt S.A."/>
            <person name="Borneman A.R."/>
        </authorList>
    </citation>
    <scope>NUCLEOTIDE SEQUENCE [LARGE SCALE GENOMIC DNA]</scope>
    <source>
        <strain evidence="3">cv. Chardonnay</strain>
        <tissue evidence="2">Leaf</tissue>
    </source>
</reference>
<keyword evidence="1" id="KW-0732">Signal</keyword>
<evidence type="ECO:0000256" key="1">
    <source>
        <dbReference type="SAM" id="SignalP"/>
    </source>
</evidence>
<evidence type="ECO:0000313" key="2">
    <source>
        <dbReference type="EMBL" id="RVW36747.1"/>
    </source>
</evidence>
<evidence type="ECO:0000313" key="3">
    <source>
        <dbReference type="Proteomes" id="UP000288805"/>
    </source>
</evidence>
<dbReference type="EMBL" id="QGNW01001563">
    <property type="protein sequence ID" value="RVW36747.1"/>
    <property type="molecule type" value="Genomic_DNA"/>
</dbReference>
<accession>A0A438DMR9</accession>
<dbReference type="AlphaFoldDB" id="A0A438DMR9"/>
<proteinExistence type="predicted"/>
<dbReference type="Proteomes" id="UP000288805">
    <property type="component" value="Unassembled WGS sequence"/>
</dbReference>
<feature type="signal peptide" evidence="1">
    <location>
        <begin position="1"/>
        <end position="19"/>
    </location>
</feature>
<protein>
    <recommendedName>
        <fullName evidence="4">Retrovirus-related Pol polyprotein from transposon RE1</fullName>
    </recommendedName>
</protein>
<sequence>MPFFKATWRMMCIWHNSLGSSMMLIPFMSTNCAKPSMVFVKPHVLAKYCAITSTIVELNWIQHLLQELRIPSFTPSTIYYDNMGAIYLSANLVFHSHVKHILSIITLSAIKFTSTYSMFAMSPFPITCLFTH</sequence>
<comment type="caution">
    <text evidence="2">The sequence shown here is derived from an EMBL/GenBank/DDBJ whole genome shotgun (WGS) entry which is preliminary data.</text>
</comment>
<dbReference type="CDD" id="cd09272">
    <property type="entry name" value="RNase_HI_RT_Ty1"/>
    <property type="match status" value="1"/>
</dbReference>
<evidence type="ECO:0008006" key="4">
    <source>
        <dbReference type="Google" id="ProtNLM"/>
    </source>
</evidence>
<organism evidence="2 3">
    <name type="scientific">Vitis vinifera</name>
    <name type="common">Grape</name>
    <dbReference type="NCBI Taxonomy" id="29760"/>
    <lineage>
        <taxon>Eukaryota</taxon>
        <taxon>Viridiplantae</taxon>
        <taxon>Streptophyta</taxon>
        <taxon>Embryophyta</taxon>
        <taxon>Tracheophyta</taxon>
        <taxon>Spermatophyta</taxon>
        <taxon>Magnoliopsida</taxon>
        <taxon>eudicotyledons</taxon>
        <taxon>Gunneridae</taxon>
        <taxon>Pentapetalae</taxon>
        <taxon>rosids</taxon>
        <taxon>Vitales</taxon>
        <taxon>Vitaceae</taxon>
        <taxon>Viteae</taxon>
        <taxon>Vitis</taxon>
    </lineage>
</organism>
<name>A0A438DMR9_VITVI</name>